<organism evidence="1 2">
    <name type="scientific">Mucilaginibacter gossypii</name>
    <dbReference type="NCBI Taxonomy" id="551996"/>
    <lineage>
        <taxon>Bacteria</taxon>
        <taxon>Pseudomonadati</taxon>
        <taxon>Bacteroidota</taxon>
        <taxon>Sphingobacteriia</taxon>
        <taxon>Sphingobacteriales</taxon>
        <taxon>Sphingobacteriaceae</taxon>
        <taxon>Mucilaginibacter</taxon>
    </lineage>
</organism>
<dbReference type="STRING" id="551996.SAMN05192573_102335"/>
<dbReference type="AlphaFoldDB" id="A0A1G7RRM0"/>
<dbReference type="EMBL" id="FNCG01000002">
    <property type="protein sequence ID" value="SDG13345.1"/>
    <property type="molecule type" value="Genomic_DNA"/>
</dbReference>
<protein>
    <submittedName>
        <fullName evidence="1">Uncharacterized protein</fullName>
    </submittedName>
</protein>
<evidence type="ECO:0000313" key="1">
    <source>
        <dbReference type="EMBL" id="SDG13345.1"/>
    </source>
</evidence>
<sequence length="701" mass="77643">MNITATINETISSTTYPDQNGGQIDQGDVFISIIDADTGQPTNGNNCEVTYQRNENGYTSTFNVIVAGQSFPLYSGIIRDYEYSPQGDMIRSNYISFSIIAVKAGDNPSPNPSVCDLKINYIAINKIESAPGAADAQITVNATSSFASILYSIDLGANWQASPVFTNQSGGLKHILVKDSNPLGCTDTAEVSISTSTNLLTGDPSVMLPDGYVSRWSAAFNPIVFTYQRKDFTIKSITADSEKGHACISVNANFKDTNTGLVKVKEGDKIYLKSNAYKGVYTIEKVTGTNSIVIDTPFINGDTTGFININSMYPYYELHTRITYTDPLTNNLSTIKSVNRPDNTGLVKADLSNFLQSLLRPADSNDYNQVDHRDTNLCAAYTVEYAQHYDDGSNEGFTSSFSQIQYPYYVVYAAKQLGDKYGGNLAAYVPNINSPAQWITDFKESAYSAGYPFDIGFICTDEMAGLQPYCLLTLLDINRNPLPGGSQPDYLQNEDDSWILNEDGSKFSIGNQTSFIMPLTGPAGLHRLMVNANFQAVAYYFNIQIRYDDENGSHSLTKAQTVRIDDAVDDNSVYLRWIGLSGSWNYYRFVFNQEISLDVQNAVIIKNFVQNWQTQEGIEEVISKSAGQKMKVMAEDLSVNDIRGLQSIKYSPKVQMLVNKNPVRWQTIVINTATYSEYETRNGQAPFSITFNMPSINIQTQ</sequence>
<keyword evidence="2" id="KW-1185">Reference proteome</keyword>
<dbReference type="RefSeq" id="WP_091163232.1">
    <property type="nucleotide sequence ID" value="NZ_FNCG01000002.1"/>
</dbReference>
<dbReference type="Proteomes" id="UP000199705">
    <property type="component" value="Unassembled WGS sequence"/>
</dbReference>
<accession>A0A1G7RRM0</accession>
<gene>
    <name evidence="1" type="ORF">SAMN05192573_102335</name>
</gene>
<evidence type="ECO:0000313" key="2">
    <source>
        <dbReference type="Proteomes" id="UP000199705"/>
    </source>
</evidence>
<proteinExistence type="predicted"/>
<reference evidence="2" key="1">
    <citation type="submission" date="2016-10" db="EMBL/GenBank/DDBJ databases">
        <authorList>
            <person name="Varghese N."/>
            <person name="Submissions S."/>
        </authorList>
    </citation>
    <scope>NUCLEOTIDE SEQUENCE [LARGE SCALE GENOMIC DNA]</scope>
    <source>
        <strain evidence="2">Gh-67</strain>
    </source>
</reference>
<name>A0A1G7RRM0_9SPHI</name>